<gene>
    <name evidence="1" type="ORF">JI739_09885</name>
</gene>
<dbReference type="AlphaFoldDB" id="A0A937D670"/>
<dbReference type="RefSeq" id="WP_201683716.1">
    <property type="nucleotide sequence ID" value="NZ_JAEQNA010000002.1"/>
</dbReference>
<evidence type="ECO:0008006" key="3">
    <source>
        <dbReference type="Google" id="ProtNLM"/>
    </source>
</evidence>
<name>A0A937D670_9BURK</name>
<comment type="caution">
    <text evidence="1">The sequence shown here is derived from an EMBL/GenBank/DDBJ whole genome shotgun (WGS) entry which is preliminary data.</text>
</comment>
<evidence type="ECO:0000313" key="2">
    <source>
        <dbReference type="Proteomes" id="UP000613011"/>
    </source>
</evidence>
<organism evidence="1 2">
    <name type="scientific">Ramlibacter aurantiacus</name>
    <dbReference type="NCBI Taxonomy" id="2801330"/>
    <lineage>
        <taxon>Bacteria</taxon>
        <taxon>Pseudomonadati</taxon>
        <taxon>Pseudomonadota</taxon>
        <taxon>Betaproteobacteria</taxon>
        <taxon>Burkholderiales</taxon>
        <taxon>Comamonadaceae</taxon>
        <taxon>Ramlibacter</taxon>
    </lineage>
</organism>
<accession>A0A937D670</accession>
<protein>
    <recommendedName>
        <fullName evidence="3">N-acetyltransferase domain-containing protein</fullName>
    </recommendedName>
</protein>
<dbReference type="SUPFAM" id="SSF55729">
    <property type="entry name" value="Acyl-CoA N-acyltransferases (Nat)"/>
    <property type="match status" value="1"/>
</dbReference>
<sequence length="202" mass="21575">MQTAHRFGAVAVRAMSTFTKPPVAVIGMLKNGTRVEVVRPNETHRQALVSFAKRPGTMADTMKRPEEAHAVADDYLWNARSPKHDALVAVVGSDVVGVTEIDPDVHEMEPPKDESFLQACGMQPSEVCVAQTLVSPTWRNLGVGSVLKLGQAEAARNLGYRAVATCGGVQQIAPRVGGTMQAGEFGGWTLVPTDTQPKGKNS</sequence>
<dbReference type="InterPro" id="IPR016181">
    <property type="entry name" value="Acyl_CoA_acyltransferase"/>
</dbReference>
<keyword evidence="2" id="KW-1185">Reference proteome</keyword>
<reference evidence="1" key="1">
    <citation type="submission" date="2021-01" db="EMBL/GenBank/DDBJ databases">
        <title>Ramlibacter sp. strain AW1 16S ribosomal RNA gene Genome sequencing and assembly.</title>
        <authorList>
            <person name="Kang M."/>
        </authorList>
    </citation>
    <scope>NUCLEOTIDE SEQUENCE</scope>
    <source>
        <strain evidence="1">AW1</strain>
    </source>
</reference>
<dbReference type="Gene3D" id="3.40.630.30">
    <property type="match status" value="1"/>
</dbReference>
<dbReference type="EMBL" id="JAEQNA010000002">
    <property type="protein sequence ID" value="MBL0420653.1"/>
    <property type="molecule type" value="Genomic_DNA"/>
</dbReference>
<dbReference type="Proteomes" id="UP000613011">
    <property type="component" value="Unassembled WGS sequence"/>
</dbReference>
<proteinExistence type="predicted"/>
<evidence type="ECO:0000313" key="1">
    <source>
        <dbReference type="EMBL" id="MBL0420653.1"/>
    </source>
</evidence>